<evidence type="ECO:0000256" key="4">
    <source>
        <dbReference type="ARBA" id="ARBA00034427"/>
    </source>
</evidence>
<feature type="domain" description="Macro" evidence="5">
    <location>
        <begin position="1"/>
        <end position="158"/>
    </location>
</feature>
<evidence type="ECO:0000259" key="5">
    <source>
        <dbReference type="PROSITE" id="PS51154"/>
    </source>
</evidence>
<keyword evidence="7" id="KW-1185">Reference proteome</keyword>
<sequence length="158" mass="17342">MSKIVHITGDLFSAPPNTILVHACNTLGSWGAGIAAAFKERFPSQFEAYHAHCKAHDSESLIGTCLLLPDDSGGNGHDIACLFTSRAYGRRVDKPEQILEATRKAVRDLVKQNTANKPLHACRFNSGKFGVPWEDTEAVLKEFAVTFTVFQPEEPETL</sequence>
<reference evidence="6 7" key="1">
    <citation type="submission" date="2024-01" db="EMBL/GenBank/DDBJ databases">
        <title>A draft genome for the cacao thread blight pathogen Marasmiellus scandens.</title>
        <authorList>
            <person name="Baruah I.K."/>
            <person name="Leung J."/>
            <person name="Bukari Y."/>
            <person name="Amoako-Attah I."/>
            <person name="Meinhardt L.W."/>
            <person name="Bailey B.A."/>
            <person name="Cohen S.P."/>
        </authorList>
    </citation>
    <scope>NUCLEOTIDE SEQUENCE [LARGE SCALE GENOMIC DNA]</scope>
    <source>
        <strain evidence="6 7">GH-19</strain>
    </source>
</reference>
<dbReference type="EC" id="3.1.3.84" evidence="2"/>
<accession>A0ABR1J2L2</accession>
<dbReference type="GO" id="GO:0016787">
    <property type="term" value="F:hydrolase activity"/>
    <property type="evidence" value="ECO:0007669"/>
    <property type="project" value="UniProtKB-KW"/>
</dbReference>
<comment type="similarity">
    <text evidence="1">Belongs to the POA1 family.</text>
</comment>
<proteinExistence type="inferred from homology"/>
<dbReference type="SMART" id="SM00506">
    <property type="entry name" value="A1pp"/>
    <property type="match status" value="1"/>
</dbReference>
<comment type="catalytic activity">
    <reaction evidence="4">
        <text>ADP-alpha-D-ribose 1''-phosphate + H2O = ADP-D-ribose + phosphate</text>
        <dbReference type="Rhea" id="RHEA:25029"/>
        <dbReference type="ChEBI" id="CHEBI:15377"/>
        <dbReference type="ChEBI" id="CHEBI:43474"/>
        <dbReference type="ChEBI" id="CHEBI:57967"/>
        <dbReference type="ChEBI" id="CHEBI:58753"/>
        <dbReference type="EC" id="3.1.3.84"/>
    </reaction>
</comment>
<evidence type="ECO:0000313" key="6">
    <source>
        <dbReference type="EMBL" id="KAK7446299.1"/>
    </source>
</evidence>
<gene>
    <name evidence="6" type="primary">POA1</name>
    <name evidence="6" type="ORF">VKT23_014505</name>
</gene>
<dbReference type="CDD" id="cd02901">
    <property type="entry name" value="Macro_Poa1p-like"/>
    <property type="match status" value="1"/>
</dbReference>
<dbReference type="InterPro" id="IPR002589">
    <property type="entry name" value="Macro_dom"/>
</dbReference>
<comment type="caution">
    <text evidence="6">The sequence shown here is derived from an EMBL/GenBank/DDBJ whole genome shotgun (WGS) entry which is preliminary data.</text>
</comment>
<dbReference type="InterPro" id="IPR050892">
    <property type="entry name" value="ADP-ribose_metab_enzymes"/>
</dbReference>
<evidence type="ECO:0000256" key="1">
    <source>
        <dbReference type="ARBA" id="ARBA00006575"/>
    </source>
</evidence>
<dbReference type="PANTHER" id="PTHR12521">
    <property type="entry name" value="PROTEIN C6ORF130"/>
    <property type="match status" value="1"/>
</dbReference>
<dbReference type="SUPFAM" id="SSF52949">
    <property type="entry name" value="Macro domain-like"/>
    <property type="match status" value="1"/>
</dbReference>
<keyword evidence="6" id="KW-0378">Hydrolase</keyword>
<name>A0ABR1J2L2_9AGAR</name>
<dbReference type="PROSITE" id="PS51154">
    <property type="entry name" value="MACRO"/>
    <property type="match status" value="1"/>
</dbReference>
<evidence type="ECO:0000256" key="2">
    <source>
        <dbReference type="ARBA" id="ARBA00012983"/>
    </source>
</evidence>
<protein>
    <recommendedName>
        <fullName evidence="3">ADP-ribose 1''-phosphate phosphatase</fullName>
        <ecNumber evidence="2">3.1.3.84</ecNumber>
    </recommendedName>
</protein>
<dbReference type="Proteomes" id="UP001498398">
    <property type="component" value="Unassembled WGS sequence"/>
</dbReference>
<dbReference type="PANTHER" id="PTHR12521:SF0">
    <property type="entry name" value="ADP-RIBOSE GLYCOHYDROLASE OARD1"/>
    <property type="match status" value="1"/>
</dbReference>
<organism evidence="6 7">
    <name type="scientific">Marasmiellus scandens</name>
    <dbReference type="NCBI Taxonomy" id="2682957"/>
    <lineage>
        <taxon>Eukaryota</taxon>
        <taxon>Fungi</taxon>
        <taxon>Dikarya</taxon>
        <taxon>Basidiomycota</taxon>
        <taxon>Agaricomycotina</taxon>
        <taxon>Agaricomycetes</taxon>
        <taxon>Agaricomycetidae</taxon>
        <taxon>Agaricales</taxon>
        <taxon>Marasmiineae</taxon>
        <taxon>Omphalotaceae</taxon>
        <taxon>Marasmiellus</taxon>
    </lineage>
</organism>
<evidence type="ECO:0000313" key="7">
    <source>
        <dbReference type="Proteomes" id="UP001498398"/>
    </source>
</evidence>
<dbReference type="InterPro" id="IPR043472">
    <property type="entry name" value="Macro_dom-like"/>
</dbReference>
<dbReference type="Gene3D" id="3.40.220.10">
    <property type="entry name" value="Leucine Aminopeptidase, subunit E, domain 1"/>
    <property type="match status" value="1"/>
</dbReference>
<evidence type="ECO:0000256" key="3">
    <source>
        <dbReference type="ARBA" id="ARBA00019744"/>
    </source>
</evidence>
<dbReference type="Pfam" id="PF01661">
    <property type="entry name" value="Macro"/>
    <property type="match status" value="1"/>
</dbReference>
<dbReference type="EMBL" id="JBANRG010000044">
    <property type="protein sequence ID" value="KAK7446299.1"/>
    <property type="molecule type" value="Genomic_DNA"/>
</dbReference>